<dbReference type="Proteomes" id="UP001258181">
    <property type="component" value="Unassembled WGS sequence"/>
</dbReference>
<comment type="caution">
    <text evidence="2">The sequence shown here is derived from an EMBL/GenBank/DDBJ whole genome shotgun (WGS) entry which is preliminary data.</text>
</comment>
<evidence type="ECO:0008006" key="4">
    <source>
        <dbReference type="Google" id="ProtNLM"/>
    </source>
</evidence>
<accession>A0ABU1U4I9</accession>
<evidence type="ECO:0000313" key="2">
    <source>
        <dbReference type="EMBL" id="MDR7074393.1"/>
    </source>
</evidence>
<dbReference type="EMBL" id="JAVDWA010000007">
    <property type="protein sequence ID" value="MDR7074393.1"/>
    <property type="molecule type" value="Genomic_DNA"/>
</dbReference>
<feature type="transmembrane region" description="Helical" evidence="1">
    <location>
        <begin position="69"/>
        <end position="86"/>
    </location>
</feature>
<keyword evidence="3" id="KW-1185">Reference proteome</keyword>
<protein>
    <recommendedName>
        <fullName evidence="4">DUF4181 domain-containing protein</fullName>
    </recommendedName>
</protein>
<evidence type="ECO:0000256" key="1">
    <source>
        <dbReference type="SAM" id="Phobius"/>
    </source>
</evidence>
<dbReference type="RefSeq" id="WP_310261264.1">
    <property type="nucleotide sequence ID" value="NZ_JAVDWA010000007.1"/>
</dbReference>
<keyword evidence="1" id="KW-0472">Membrane</keyword>
<organism evidence="2 3">
    <name type="scientific">Fictibacillus barbaricus</name>
    <dbReference type="NCBI Taxonomy" id="182136"/>
    <lineage>
        <taxon>Bacteria</taxon>
        <taxon>Bacillati</taxon>
        <taxon>Bacillota</taxon>
        <taxon>Bacilli</taxon>
        <taxon>Bacillales</taxon>
        <taxon>Fictibacillaceae</taxon>
        <taxon>Fictibacillus</taxon>
    </lineage>
</organism>
<keyword evidence="1" id="KW-0812">Transmembrane</keyword>
<reference evidence="2 3" key="1">
    <citation type="submission" date="2023-07" db="EMBL/GenBank/DDBJ databases">
        <title>Sorghum-associated microbial communities from plants grown in Nebraska, USA.</title>
        <authorList>
            <person name="Schachtman D."/>
        </authorList>
    </citation>
    <scope>NUCLEOTIDE SEQUENCE [LARGE SCALE GENOMIC DNA]</scope>
    <source>
        <strain evidence="2 3">BE211</strain>
    </source>
</reference>
<sequence length="87" mass="10049">MKIKHLLSYLSIIFLGVLAVTNESIKEFFSKFRRGLFIFEFFTLIAAIYLIRLVDSHFKDKGLSKKESTVYGLFSLTICGTAIYFTH</sequence>
<gene>
    <name evidence="2" type="ORF">J2X07_003389</name>
</gene>
<feature type="transmembrane region" description="Helical" evidence="1">
    <location>
        <begin position="35"/>
        <end position="54"/>
    </location>
</feature>
<proteinExistence type="predicted"/>
<keyword evidence="1" id="KW-1133">Transmembrane helix</keyword>
<name>A0ABU1U4I9_9BACL</name>
<evidence type="ECO:0000313" key="3">
    <source>
        <dbReference type="Proteomes" id="UP001258181"/>
    </source>
</evidence>